<keyword evidence="3" id="KW-1185">Reference proteome</keyword>
<dbReference type="InterPro" id="IPR035490">
    <property type="entry name" value="GlmS/FrlB_SIS"/>
</dbReference>
<dbReference type="CDD" id="cd05009">
    <property type="entry name" value="SIS_GlmS_GlmD_2"/>
    <property type="match status" value="1"/>
</dbReference>
<dbReference type="PROSITE" id="PS51464">
    <property type="entry name" value="SIS"/>
    <property type="match status" value="2"/>
</dbReference>
<accession>A0ABU3EZN0</accession>
<dbReference type="EMBL" id="JARPYI010000005">
    <property type="protein sequence ID" value="MDT2600339.1"/>
    <property type="molecule type" value="Genomic_DNA"/>
</dbReference>
<evidence type="ECO:0000313" key="2">
    <source>
        <dbReference type="EMBL" id="MDT2600339.1"/>
    </source>
</evidence>
<feature type="domain" description="SIS" evidence="1">
    <location>
        <begin position="22"/>
        <end position="166"/>
    </location>
</feature>
<dbReference type="InterPro" id="IPR046348">
    <property type="entry name" value="SIS_dom_sf"/>
</dbReference>
<dbReference type="RefSeq" id="WP_311822242.1">
    <property type="nucleotide sequence ID" value="NZ_JARPYF010000005.1"/>
</dbReference>
<dbReference type="PANTHER" id="PTHR10937:SF17">
    <property type="entry name" value="GLUCOSAMINE-FRUCTOSE-6-PHOSPHATE AMINOTRANSFERASE"/>
    <property type="match status" value="1"/>
</dbReference>
<dbReference type="Gene3D" id="3.40.50.10490">
    <property type="entry name" value="Glucose-6-phosphate isomerase like protein, domain 1"/>
    <property type="match status" value="2"/>
</dbReference>
<reference evidence="2 3" key="1">
    <citation type="submission" date="2023-03" db="EMBL/GenBank/DDBJ databases">
        <authorList>
            <person name="Shen W."/>
            <person name="Cai J."/>
        </authorList>
    </citation>
    <scope>NUCLEOTIDE SEQUENCE [LARGE SCALE GENOMIC DNA]</scope>
    <source>
        <strain evidence="2 3">D6-4</strain>
    </source>
</reference>
<dbReference type="Proteomes" id="UP001252875">
    <property type="component" value="Unassembled WGS sequence"/>
</dbReference>
<evidence type="ECO:0000259" key="1">
    <source>
        <dbReference type="PROSITE" id="PS51464"/>
    </source>
</evidence>
<dbReference type="PANTHER" id="PTHR10937">
    <property type="entry name" value="GLUCOSAMINE--FRUCTOSE-6-PHOSPHATE AMINOTRANSFERASE, ISOMERIZING"/>
    <property type="match status" value="1"/>
</dbReference>
<comment type="caution">
    <text evidence="2">The sequence shown here is derived from an EMBL/GenBank/DDBJ whole genome shotgun (WGS) entry which is preliminary data.</text>
</comment>
<protein>
    <submittedName>
        <fullName evidence="2">SIS domain-containing protein</fullName>
    </submittedName>
</protein>
<evidence type="ECO:0000313" key="3">
    <source>
        <dbReference type="Proteomes" id="UP001252875"/>
    </source>
</evidence>
<sequence>MKYTNQMNHFIDEQFELLPNLLAEDIQVEEGGHEYKKIVFVGSGSSLNAARISERYFAATSSAQCFFLSPNQYLPQSAGLGRHLLVAISQTGTSIATIDSIIAAKKRAVPTILISATKDTRKREVADQFIDLYCEDEKIGPKTVGFSATVVRLIQLAMAFNTSGETRARNKAELLQIVHALPVIKKNTEAWIETHQEWKQATYITVASDEEFKATIDEGALKLLETLMVPVPAYEIGEFTHGPHRLIKAGSHHIFIGSGQTSRLTQKVAEYAKEQQANILCFTLEEGDIDLTPITSSFGVELAISIVFQVLANELALLRGFNPDEKVHQNFFKFIGTKD</sequence>
<name>A0ABU3EZN0_9ENTE</name>
<dbReference type="SUPFAM" id="SSF53697">
    <property type="entry name" value="SIS domain"/>
    <property type="match status" value="1"/>
</dbReference>
<dbReference type="Pfam" id="PF01380">
    <property type="entry name" value="SIS"/>
    <property type="match status" value="2"/>
</dbReference>
<proteinExistence type="predicted"/>
<feature type="domain" description="SIS" evidence="1">
    <location>
        <begin position="194"/>
        <end position="326"/>
    </location>
</feature>
<dbReference type="InterPro" id="IPR001347">
    <property type="entry name" value="SIS_dom"/>
</dbReference>
<organism evidence="2 3">
    <name type="scientific">Enterococcus hulanensis</name>
    <dbReference type="NCBI Taxonomy" id="2559929"/>
    <lineage>
        <taxon>Bacteria</taxon>
        <taxon>Bacillati</taxon>
        <taxon>Bacillota</taxon>
        <taxon>Bacilli</taxon>
        <taxon>Lactobacillales</taxon>
        <taxon>Enterococcaceae</taxon>
        <taxon>Enterococcus</taxon>
    </lineage>
</organism>
<gene>
    <name evidence="2" type="ORF">P7D85_11180</name>
</gene>